<name>A0A0V8JM60_9BACI</name>
<sequence>MKKQLGTLMFIMFMIFVGFGIIIPIVPEVIRITGASSVNLGLLMASYSIASFLIAPFWGSLSDRKGRRPVLLTGLIGFSASFFIFSFANDSLVLMYISRILGGLFAGAVIPCAFAYASDITTEENRTKAMGLLGMTIGLGFIFGPALGGLLSSVSLFFPFTISGILALIMTTYAFFALPESLQQESVSQEKKTTLQDFNTDFKGAMKYLYLLSFFGTFTLAGLEATFQFFQIERIDVTPTMIGWMFMASGVTQAVIQGGVLQRFKQGNEKKLIAVGLIVSAVGFASILFSSNLFNATVFLCIFTAGNALIRPCVLALITLKTNIGYGSASGINSSMDSLGRIFGPLMGAFAFELNSMYPFLIGAVLTFGALLLLQRHIELDYSPKEITPSS</sequence>
<dbReference type="InterPro" id="IPR036259">
    <property type="entry name" value="MFS_trans_sf"/>
</dbReference>
<feature type="transmembrane region" description="Helical" evidence="6">
    <location>
        <begin position="272"/>
        <end position="290"/>
    </location>
</feature>
<evidence type="ECO:0000256" key="5">
    <source>
        <dbReference type="ARBA" id="ARBA00023136"/>
    </source>
</evidence>
<feature type="transmembrane region" description="Helical" evidence="6">
    <location>
        <begin position="38"/>
        <end position="58"/>
    </location>
</feature>
<dbReference type="RefSeq" id="WP_062686739.1">
    <property type="nucleotide sequence ID" value="NZ_KQ758644.1"/>
</dbReference>
<evidence type="ECO:0000256" key="3">
    <source>
        <dbReference type="ARBA" id="ARBA00022692"/>
    </source>
</evidence>
<feature type="transmembrane region" description="Helical" evidence="6">
    <location>
        <begin position="129"/>
        <end position="151"/>
    </location>
</feature>
<dbReference type="SUPFAM" id="SSF103473">
    <property type="entry name" value="MFS general substrate transporter"/>
    <property type="match status" value="1"/>
</dbReference>
<evidence type="ECO:0000313" key="8">
    <source>
        <dbReference type="EMBL" id="KSU88130.1"/>
    </source>
</evidence>
<evidence type="ECO:0000256" key="2">
    <source>
        <dbReference type="ARBA" id="ARBA00022448"/>
    </source>
</evidence>
<dbReference type="AlphaFoldDB" id="A0A0V8JM60"/>
<feature type="transmembrane region" description="Helical" evidence="6">
    <location>
        <begin position="94"/>
        <end position="117"/>
    </location>
</feature>
<feature type="transmembrane region" description="Helical" evidence="6">
    <location>
        <begin position="242"/>
        <end position="260"/>
    </location>
</feature>
<feature type="transmembrane region" description="Helical" evidence="6">
    <location>
        <begin position="157"/>
        <end position="178"/>
    </location>
</feature>
<proteinExistence type="predicted"/>
<dbReference type="PANTHER" id="PTHR23504">
    <property type="entry name" value="MAJOR FACILITATOR SUPERFAMILY DOMAIN-CONTAINING PROTEIN 10"/>
    <property type="match status" value="1"/>
</dbReference>
<evidence type="ECO:0000256" key="4">
    <source>
        <dbReference type="ARBA" id="ARBA00022989"/>
    </source>
</evidence>
<comment type="subcellular location">
    <subcellularLocation>
        <location evidence="1">Cell membrane</location>
        <topology evidence="1">Multi-pass membrane protein</topology>
    </subcellularLocation>
</comment>
<keyword evidence="5 6" id="KW-0472">Membrane</keyword>
<gene>
    <name evidence="8" type="ORF">AS180_09410</name>
</gene>
<keyword evidence="4 6" id="KW-1133">Transmembrane helix</keyword>
<evidence type="ECO:0000313" key="9">
    <source>
        <dbReference type="Proteomes" id="UP000053681"/>
    </source>
</evidence>
<dbReference type="InterPro" id="IPR020846">
    <property type="entry name" value="MFS_dom"/>
</dbReference>
<feature type="transmembrane region" description="Helical" evidence="6">
    <location>
        <begin position="208"/>
        <end position="230"/>
    </location>
</feature>
<feature type="transmembrane region" description="Helical" evidence="6">
    <location>
        <begin position="7"/>
        <end position="26"/>
    </location>
</feature>
<dbReference type="Pfam" id="PF07690">
    <property type="entry name" value="MFS_1"/>
    <property type="match status" value="1"/>
</dbReference>
<organism evidence="8 9">
    <name type="scientific">Priestia veravalensis</name>
    <dbReference type="NCBI Taxonomy" id="1414648"/>
    <lineage>
        <taxon>Bacteria</taxon>
        <taxon>Bacillati</taxon>
        <taxon>Bacillota</taxon>
        <taxon>Bacilli</taxon>
        <taxon>Bacillales</taxon>
        <taxon>Bacillaceae</taxon>
        <taxon>Priestia</taxon>
    </lineage>
</organism>
<keyword evidence="3 6" id="KW-0812">Transmembrane</keyword>
<keyword evidence="2" id="KW-0813">Transport</keyword>
<dbReference type="InterPro" id="IPR001958">
    <property type="entry name" value="Tet-R_TetA/multi-R_MdtG-like"/>
</dbReference>
<evidence type="ECO:0000259" key="7">
    <source>
        <dbReference type="PROSITE" id="PS50850"/>
    </source>
</evidence>
<keyword evidence="9" id="KW-1185">Reference proteome</keyword>
<dbReference type="PANTHER" id="PTHR23504:SF15">
    <property type="entry name" value="MAJOR FACILITATOR SUPERFAMILY (MFS) PROFILE DOMAIN-CONTAINING PROTEIN"/>
    <property type="match status" value="1"/>
</dbReference>
<dbReference type="PROSITE" id="PS50850">
    <property type="entry name" value="MFS"/>
    <property type="match status" value="1"/>
</dbReference>
<feature type="transmembrane region" description="Helical" evidence="6">
    <location>
        <begin position="70"/>
        <end position="88"/>
    </location>
</feature>
<dbReference type="Gene3D" id="1.20.1250.20">
    <property type="entry name" value="MFS general substrate transporter like domains"/>
    <property type="match status" value="1"/>
</dbReference>
<reference evidence="8 9" key="1">
    <citation type="submission" date="2015-11" db="EMBL/GenBank/DDBJ databases">
        <title>Bacillus caseinolyticus sp nov.</title>
        <authorList>
            <person name="Dastager S.G."/>
            <person name="Mawlankar R."/>
        </authorList>
    </citation>
    <scope>NUCLEOTIDE SEQUENCE [LARGE SCALE GENOMIC DNA]</scope>
    <source>
        <strain evidence="8 9">SGD-V-76</strain>
    </source>
</reference>
<evidence type="ECO:0000256" key="6">
    <source>
        <dbReference type="SAM" id="Phobius"/>
    </source>
</evidence>
<feature type="domain" description="Major facilitator superfamily (MFS) profile" evidence="7">
    <location>
        <begin position="4"/>
        <end position="381"/>
    </location>
</feature>
<dbReference type="InterPro" id="IPR011701">
    <property type="entry name" value="MFS"/>
</dbReference>
<accession>A0A0V8JM60</accession>
<evidence type="ECO:0000256" key="1">
    <source>
        <dbReference type="ARBA" id="ARBA00004651"/>
    </source>
</evidence>
<dbReference type="PRINTS" id="PR01035">
    <property type="entry name" value="TCRTETA"/>
</dbReference>
<dbReference type="GO" id="GO:0005886">
    <property type="term" value="C:plasma membrane"/>
    <property type="evidence" value="ECO:0007669"/>
    <property type="project" value="UniProtKB-SubCell"/>
</dbReference>
<feature type="transmembrane region" description="Helical" evidence="6">
    <location>
        <begin position="357"/>
        <end position="374"/>
    </location>
</feature>
<protein>
    <submittedName>
        <fullName evidence="8">MFS transporter</fullName>
    </submittedName>
</protein>
<comment type="caution">
    <text evidence="8">The sequence shown here is derived from an EMBL/GenBank/DDBJ whole genome shotgun (WGS) entry which is preliminary data.</text>
</comment>
<dbReference type="EMBL" id="LNQP01000028">
    <property type="protein sequence ID" value="KSU88130.1"/>
    <property type="molecule type" value="Genomic_DNA"/>
</dbReference>
<dbReference type="GO" id="GO:0022857">
    <property type="term" value="F:transmembrane transporter activity"/>
    <property type="evidence" value="ECO:0007669"/>
    <property type="project" value="InterPro"/>
</dbReference>
<dbReference type="Proteomes" id="UP000053681">
    <property type="component" value="Unassembled WGS sequence"/>
</dbReference>